<dbReference type="InterPro" id="IPR050241">
    <property type="entry name" value="NAD-cap_RNA_hydrolase_NudC"/>
</dbReference>
<dbReference type="Proteomes" id="UP001281203">
    <property type="component" value="Unassembled WGS sequence"/>
</dbReference>
<dbReference type="CDD" id="cd03429">
    <property type="entry name" value="NUDIX_NADH_pyrophosphatase_Nudt13"/>
    <property type="match status" value="1"/>
</dbReference>
<dbReference type="NCBIfam" id="NF001299">
    <property type="entry name" value="PRK00241.1"/>
    <property type="match status" value="1"/>
</dbReference>
<organism evidence="11 12">
    <name type="scientific">Methanoculleus caldifontis</name>
    <dbReference type="NCBI Taxonomy" id="2651577"/>
    <lineage>
        <taxon>Archaea</taxon>
        <taxon>Methanobacteriati</taxon>
        <taxon>Methanobacteriota</taxon>
        <taxon>Stenosarchaea group</taxon>
        <taxon>Methanomicrobia</taxon>
        <taxon>Methanomicrobiales</taxon>
        <taxon>Methanomicrobiaceae</taxon>
        <taxon>Methanoculleus</taxon>
    </lineage>
</organism>
<dbReference type="Pfam" id="PF00293">
    <property type="entry name" value="NUDIX"/>
    <property type="match status" value="1"/>
</dbReference>
<evidence type="ECO:0000256" key="9">
    <source>
        <dbReference type="ARBA" id="ARBA00023679"/>
    </source>
</evidence>
<evidence type="ECO:0000313" key="12">
    <source>
        <dbReference type="Proteomes" id="UP001281203"/>
    </source>
</evidence>
<dbReference type="InterPro" id="IPR020084">
    <property type="entry name" value="NUDIX_hydrolase_CS"/>
</dbReference>
<dbReference type="Pfam" id="PF09296">
    <property type="entry name" value="NUDIX-like"/>
    <property type="match status" value="1"/>
</dbReference>
<reference evidence="11 12" key="1">
    <citation type="submission" date="2019-10" db="EMBL/GenBank/DDBJ databases">
        <title>Isolation and characterization of Methanoculleus sp. Wushi-C6 from a hot spring well.</title>
        <authorList>
            <person name="Chen S.-C."/>
            <person name="Lan Z.-H."/>
            <person name="You Y.-T."/>
            <person name="Lai M.-C."/>
        </authorList>
    </citation>
    <scope>NUCLEOTIDE SEQUENCE [LARGE SCALE GENOMIC DNA]</scope>
    <source>
        <strain evidence="11 12">Wushi-C6</strain>
    </source>
</reference>
<dbReference type="PANTHER" id="PTHR42904">
    <property type="entry name" value="NUDIX HYDROLASE, NUDC SUBFAMILY"/>
    <property type="match status" value="1"/>
</dbReference>
<name>A0ABU3X1J2_9EURY</name>
<dbReference type="Pfam" id="PF09297">
    <property type="entry name" value="Zn_ribbon_NUD"/>
    <property type="match status" value="1"/>
</dbReference>
<feature type="domain" description="Nudix hydrolase" evidence="10">
    <location>
        <begin position="164"/>
        <end position="291"/>
    </location>
</feature>
<dbReference type="PROSITE" id="PS00893">
    <property type="entry name" value="NUDIX_BOX"/>
    <property type="match status" value="1"/>
</dbReference>
<evidence type="ECO:0000256" key="2">
    <source>
        <dbReference type="ARBA" id="ARBA00001947"/>
    </source>
</evidence>
<dbReference type="PROSITE" id="PS51462">
    <property type="entry name" value="NUDIX"/>
    <property type="match status" value="1"/>
</dbReference>
<dbReference type="InterPro" id="IPR020476">
    <property type="entry name" value="Nudix_hydrolase"/>
</dbReference>
<keyword evidence="5" id="KW-0479">Metal-binding</keyword>
<dbReference type="GO" id="GO:0016787">
    <property type="term" value="F:hydrolase activity"/>
    <property type="evidence" value="ECO:0007669"/>
    <property type="project" value="UniProtKB-KW"/>
</dbReference>
<dbReference type="InterPro" id="IPR015376">
    <property type="entry name" value="Znr_NADH_PPase"/>
</dbReference>
<keyword evidence="12" id="KW-1185">Reference proteome</keyword>
<evidence type="ECO:0000313" key="11">
    <source>
        <dbReference type="EMBL" id="MDV2481923.1"/>
    </source>
</evidence>
<dbReference type="EMBL" id="WBKO01000001">
    <property type="protein sequence ID" value="MDV2481923.1"/>
    <property type="molecule type" value="Genomic_DNA"/>
</dbReference>
<dbReference type="InterPro" id="IPR015797">
    <property type="entry name" value="NUDIX_hydrolase-like_dom_sf"/>
</dbReference>
<keyword evidence="8" id="KW-0520">NAD</keyword>
<dbReference type="InterPro" id="IPR049734">
    <property type="entry name" value="NudC-like_C"/>
</dbReference>
<comment type="cofactor">
    <cofactor evidence="2">
        <name>Zn(2+)</name>
        <dbReference type="ChEBI" id="CHEBI:29105"/>
    </cofactor>
</comment>
<proteinExistence type="inferred from homology"/>
<dbReference type="Gene3D" id="3.90.79.10">
    <property type="entry name" value="Nucleoside Triphosphate Pyrophosphohydrolase"/>
    <property type="match status" value="1"/>
</dbReference>
<dbReference type="InterPro" id="IPR015375">
    <property type="entry name" value="NADH_PPase-like_N"/>
</dbReference>
<evidence type="ECO:0000256" key="7">
    <source>
        <dbReference type="ARBA" id="ARBA00022842"/>
    </source>
</evidence>
<gene>
    <name evidence="11" type="primary">nudC</name>
    <name evidence="11" type="ORF">F8E02_07845</name>
</gene>
<dbReference type="PRINTS" id="PR00502">
    <property type="entry name" value="NUDIXFAMILY"/>
</dbReference>
<evidence type="ECO:0000256" key="5">
    <source>
        <dbReference type="ARBA" id="ARBA00022723"/>
    </source>
</evidence>
<evidence type="ECO:0000256" key="6">
    <source>
        <dbReference type="ARBA" id="ARBA00022801"/>
    </source>
</evidence>
<dbReference type="PANTHER" id="PTHR42904:SF6">
    <property type="entry name" value="NAD-CAPPED RNA HYDROLASE NUDT12"/>
    <property type="match status" value="1"/>
</dbReference>
<evidence type="ECO:0000256" key="3">
    <source>
        <dbReference type="ARBA" id="ARBA00009595"/>
    </source>
</evidence>
<comment type="cofactor">
    <cofactor evidence="1">
        <name>Mg(2+)</name>
        <dbReference type="ChEBI" id="CHEBI:18420"/>
    </cofactor>
</comment>
<accession>A0ABU3X1J2</accession>
<dbReference type="InterPro" id="IPR000086">
    <property type="entry name" value="NUDIX_hydrolase_dom"/>
</dbReference>
<evidence type="ECO:0000256" key="4">
    <source>
        <dbReference type="ARBA" id="ARBA00012381"/>
    </source>
</evidence>
<evidence type="ECO:0000256" key="8">
    <source>
        <dbReference type="ARBA" id="ARBA00023027"/>
    </source>
</evidence>
<evidence type="ECO:0000259" key="10">
    <source>
        <dbReference type="PROSITE" id="PS51462"/>
    </source>
</evidence>
<dbReference type="SUPFAM" id="SSF55811">
    <property type="entry name" value="Nudix"/>
    <property type="match status" value="2"/>
</dbReference>
<evidence type="ECO:0000256" key="1">
    <source>
        <dbReference type="ARBA" id="ARBA00001946"/>
    </source>
</evidence>
<keyword evidence="7" id="KW-0460">Magnesium</keyword>
<dbReference type="Gene3D" id="3.90.79.20">
    <property type="match status" value="1"/>
</dbReference>
<comment type="catalytic activity">
    <reaction evidence="9">
        <text>a 5'-end NAD(+)-phospho-ribonucleoside in mRNA + H2O = a 5'-end phospho-adenosine-phospho-ribonucleoside in mRNA + beta-nicotinamide D-ribonucleotide + 2 H(+)</text>
        <dbReference type="Rhea" id="RHEA:60876"/>
        <dbReference type="Rhea" id="RHEA-COMP:15698"/>
        <dbReference type="Rhea" id="RHEA-COMP:15719"/>
        <dbReference type="ChEBI" id="CHEBI:14649"/>
        <dbReference type="ChEBI" id="CHEBI:15377"/>
        <dbReference type="ChEBI" id="CHEBI:15378"/>
        <dbReference type="ChEBI" id="CHEBI:144029"/>
        <dbReference type="ChEBI" id="CHEBI:144051"/>
    </reaction>
    <physiologicalReaction direction="left-to-right" evidence="9">
        <dbReference type="Rhea" id="RHEA:60877"/>
    </physiologicalReaction>
</comment>
<protein>
    <recommendedName>
        <fullName evidence="4">NAD(+) diphosphatase</fullName>
        <ecNumber evidence="4">3.6.1.22</ecNumber>
    </recommendedName>
</protein>
<sequence length="305" mass="33605">MESKGPGSWELGVFMEHRARFAVGCLHKQYPEPDRLPEDACLVFVRDGGVCVRSGSTPTIFQETLPDLPEGLKKDARYLGHRGLVPCYAVEVPGDLPLPEGLAYSGVRELAGLIPDEELAVAALAAQIIDYDRTTRFCGRCGAATEPVKTERARVCPSCHRIVYPRLSPAIIVLVRMNDTILMVRGIRAPPGRYSLVAGFVEPGESVEDAVRREVREETGITIKNIRYRASEPWPFPDSLMLGFVADYDGGEVAPDGVEVESTVWVDRDHLPTLPPRLSLTRALIDDWATEPRSADEIKGRGEGR</sequence>
<comment type="similarity">
    <text evidence="3">Belongs to the Nudix hydrolase family. NudC subfamily.</text>
</comment>
<comment type="caution">
    <text evidence="11">The sequence shown here is derived from an EMBL/GenBank/DDBJ whole genome shotgun (WGS) entry which is preliminary data.</text>
</comment>
<keyword evidence="6 11" id="KW-0378">Hydrolase</keyword>
<dbReference type="EC" id="3.6.1.22" evidence="4"/>